<dbReference type="PROSITE" id="PS50011">
    <property type="entry name" value="PROTEIN_KINASE_DOM"/>
    <property type="match status" value="1"/>
</dbReference>
<dbReference type="Gene3D" id="1.10.510.10">
    <property type="entry name" value="Transferase(Phosphotransferase) domain 1"/>
    <property type="match status" value="1"/>
</dbReference>
<dbReference type="GO" id="GO:0005524">
    <property type="term" value="F:ATP binding"/>
    <property type="evidence" value="ECO:0007669"/>
    <property type="project" value="InterPro"/>
</dbReference>
<dbReference type="GO" id="GO:0004672">
    <property type="term" value="F:protein kinase activity"/>
    <property type="evidence" value="ECO:0007669"/>
    <property type="project" value="InterPro"/>
</dbReference>
<sequence>MSQSNGDSQPKRAAIFPLFQSLEQSRERDPDLCTAPEALDDHGEIDRAKADIWALAASWLMTYLKSPSHTKRRTQPHKKIEEILNKLGQSESSPSLPFMDLLRKMLALDPQKRPNATEALGHIVWEPILKQKTEIENRKKRKRDGELQQSDRRVKFKRLSLDMDDKR</sequence>
<dbReference type="EMBL" id="MTYH01000030">
    <property type="protein sequence ID" value="PNP44479.1"/>
    <property type="molecule type" value="Genomic_DNA"/>
</dbReference>
<organism evidence="2 3">
    <name type="scientific">Trichoderma gamsii</name>
    <dbReference type="NCBI Taxonomy" id="398673"/>
    <lineage>
        <taxon>Eukaryota</taxon>
        <taxon>Fungi</taxon>
        <taxon>Dikarya</taxon>
        <taxon>Ascomycota</taxon>
        <taxon>Pezizomycotina</taxon>
        <taxon>Sordariomycetes</taxon>
        <taxon>Hypocreomycetidae</taxon>
        <taxon>Hypocreales</taxon>
        <taxon>Hypocreaceae</taxon>
        <taxon>Trichoderma</taxon>
    </lineage>
</organism>
<accession>A0A2K0TG29</accession>
<dbReference type="SUPFAM" id="SSF56112">
    <property type="entry name" value="Protein kinase-like (PK-like)"/>
    <property type="match status" value="1"/>
</dbReference>
<dbReference type="InterPro" id="IPR011009">
    <property type="entry name" value="Kinase-like_dom_sf"/>
</dbReference>
<dbReference type="Proteomes" id="UP000236546">
    <property type="component" value="Unassembled WGS sequence"/>
</dbReference>
<evidence type="ECO:0000259" key="1">
    <source>
        <dbReference type="PROSITE" id="PS50011"/>
    </source>
</evidence>
<evidence type="ECO:0000313" key="2">
    <source>
        <dbReference type="EMBL" id="PNP44479.1"/>
    </source>
</evidence>
<comment type="caution">
    <text evidence="2">The sequence shown here is derived from an EMBL/GenBank/DDBJ whole genome shotgun (WGS) entry which is preliminary data.</text>
</comment>
<feature type="domain" description="Protein kinase" evidence="1">
    <location>
        <begin position="1"/>
        <end position="125"/>
    </location>
</feature>
<protein>
    <recommendedName>
        <fullName evidence="1">Protein kinase domain-containing protein</fullName>
    </recommendedName>
</protein>
<evidence type="ECO:0000313" key="3">
    <source>
        <dbReference type="Proteomes" id="UP000236546"/>
    </source>
</evidence>
<dbReference type="AlphaFoldDB" id="A0A2K0TG29"/>
<reference evidence="2 3" key="1">
    <citation type="submission" date="2017-02" db="EMBL/GenBank/DDBJ databases">
        <title>Genomes of Trichoderma spp. with biocontrol activity.</title>
        <authorList>
            <person name="Gardiner D."/>
            <person name="Kazan K."/>
            <person name="Vos C."/>
            <person name="Harvey P."/>
        </authorList>
    </citation>
    <scope>NUCLEOTIDE SEQUENCE [LARGE SCALE GENOMIC DNA]</scope>
    <source>
        <strain evidence="2 3">A5MH</strain>
    </source>
</reference>
<proteinExistence type="predicted"/>
<dbReference type="InterPro" id="IPR000719">
    <property type="entry name" value="Prot_kinase_dom"/>
</dbReference>
<dbReference type="OrthoDB" id="5979581at2759"/>
<name>A0A2K0TG29_9HYPO</name>
<gene>
    <name evidence="2" type="ORF">TGAMA5MH_03784</name>
</gene>